<comment type="caution">
    <text evidence="6">The sequence shown here is derived from an EMBL/GenBank/DDBJ whole genome shotgun (WGS) entry which is preliminary data.</text>
</comment>
<dbReference type="GO" id="GO:0004222">
    <property type="term" value="F:metalloendopeptidase activity"/>
    <property type="evidence" value="ECO:0007669"/>
    <property type="project" value="UniProtKB-UniRule"/>
</dbReference>
<keyword evidence="7" id="KW-1185">Reference proteome</keyword>
<evidence type="ECO:0000256" key="2">
    <source>
        <dbReference type="ARBA" id="ARBA00025529"/>
    </source>
</evidence>
<dbReference type="GO" id="GO:0006508">
    <property type="term" value="P:proteolysis"/>
    <property type="evidence" value="ECO:0007669"/>
    <property type="project" value="UniProtKB-KW"/>
</dbReference>
<proteinExistence type="predicted"/>
<dbReference type="InterPro" id="IPR006026">
    <property type="entry name" value="Peptidase_Metallo"/>
</dbReference>
<evidence type="ECO:0000256" key="4">
    <source>
        <dbReference type="RuleBase" id="RU361183"/>
    </source>
</evidence>
<dbReference type="OrthoDB" id="291007at2759"/>
<dbReference type="Gene3D" id="3.40.390.10">
    <property type="entry name" value="Collagenase (Catalytic Domain)"/>
    <property type="match status" value="1"/>
</dbReference>
<dbReference type="EMBL" id="BGPR01002719">
    <property type="protein sequence ID" value="GBM77930.1"/>
    <property type="molecule type" value="Genomic_DNA"/>
</dbReference>
<feature type="active site" evidence="3">
    <location>
        <position position="97"/>
    </location>
</feature>
<dbReference type="GO" id="GO:0008270">
    <property type="term" value="F:zinc ion binding"/>
    <property type="evidence" value="ECO:0007669"/>
    <property type="project" value="UniProtKB-UniRule"/>
</dbReference>
<keyword evidence="3 4" id="KW-0479">Metal-binding</keyword>
<dbReference type="PROSITE" id="PS51864">
    <property type="entry name" value="ASTACIN"/>
    <property type="match status" value="1"/>
</dbReference>
<evidence type="ECO:0000256" key="3">
    <source>
        <dbReference type="PROSITE-ProRule" id="PRU01211"/>
    </source>
</evidence>
<comment type="function">
    <text evidence="2">Zinc metalloprotease. Provoques deadhesion of endothelial cells from cell cultures, and also degradation of fibronectin, fibrinogen and gelatin in vitro. Its role in the venom is not fully understood but it might act as a spreading factor that facilitates diffusion of other venom toxins. Alternatively, it might be involved in the proteolytic processing of other venom toxins or it might play a role in extra-oral digestion of prey.</text>
</comment>
<dbReference type="EC" id="3.4.24.-" evidence="4"/>
<dbReference type="Proteomes" id="UP000499080">
    <property type="component" value="Unassembled WGS sequence"/>
</dbReference>
<keyword evidence="3 4" id="KW-0482">Metalloprotease</keyword>
<evidence type="ECO:0000259" key="5">
    <source>
        <dbReference type="PROSITE" id="PS51864"/>
    </source>
</evidence>
<dbReference type="AlphaFoldDB" id="A0A4Y2IK18"/>
<evidence type="ECO:0000313" key="7">
    <source>
        <dbReference type="Proteomes" id="UP000499080"/>
    </source>
</evidence>
<protein>
    <recommendedName>
        <fullName evidence="4">Metalloendopeptidase</fullName>
        <ecNumber evidence="4">3.4.24.-</ecNumber>
    </recommendedName>
</protein>
<gene>
    <name evidence="6" type="ORF">AVEN_89591_1</name>
</gene>
<keyword evidence="3 4" id="KW-0645">Protease</keyword>
<dbReference type="InterPro" id="IPR001506">
    <property type="entry name" value="Peptidase_M12A"/>
</dbReference>
<feature type="domain" description="Peptidase M12A" evidence="5">
    <location>
        <begin position="1"/>
        <end position="124"/>
    </location>
</feature>
<dbReference type="InterPro" id="IPR024079">
    <property type="entry name" value="MetalloPept_cat_dom_sf"/>
</dbReference>
<dbReference type="SMART" id="SM00235">
    <property type="entry name" value="ZnMc"/>
    <property type="match status" value="1"/>
</dbReference>
<dbReference type="PRINTS" id="PR00480">
    <property type="entry name" value="ASTACIN"/>
</dbReference>
<evidence type="ECO:0000313" key="6">
    <source>
        <dbReference type="EMBL" id="GBM77930.1"/>
    </source>
</evidence>
<comment type="caution">
    <text evidence="3">Lacks conserved residue(s) required for the propagation of feature annotation.</text>
</comment>
<dbReference type="Pfam" id="PF01400">
    <property type="entry name" value="Astacin"/>
    <property type="match status" value="1"/>
</dbReference>
<accession>A0A4Y2IK18</accession>
<reference evidence="6 7" key="1">
    <citation type="journal article" date="2019" name="Sci. Rep.">
        <title>Orb-weaving spider Araneus ventricosus genome elucidates the spidroin gene catalogue.</title>
        <authorList>
            <person name="Kono N."/>
            <person name="Nakamura H."/>
            <person name="Ohtoshi R."/>
            <person name="Moran D.A.P."/>
            <person name="Shinohara A."/>
            <person name="Yoshida Y."/>
            <person name="Fujiwara M."/>
            <person name="Mori M."/>
            <person name="Tomita M."/>
            <person name="Arakawa K."/>
        </authorList>
    </citation>
    <scope>NUCLEOTIDE SEQUENCE [LARGE SCALE GENOMIC DNA]</scope>
</reference>
<sequence length="181" mass="21040">MATRRWSQRFPREVDNGETYTIYYTIDRSLNFNRRRIEEAMEEIESHSRIIFEPRRQQRCFLKITKDNGCWFQGLNECRPRISLGMGCSEYGTILHELLHAIGFPHEHNRPDRSNYIVINWRNIKYEIGIAPISSYQKYLAVSGRSETTLLLGSGSVLAHESLLGTGNLTHDSYKEKAAAR</sequence>
<feature type="binding site" evidence="3">
    <location>
        <position position="100"/>
    </location>
    <ligand>
        <name>Zn(2+)</name>
        <dbReference type="ChEBI" id="CHEBI:29105"/>
        <note>catalytic</note>
    </ligand>
</feature>
<feature type="binding site" evidence="3">
    <location>
        <position position="96"/>
    </location>
    <ligand>
        <name>Zn(2+)</name>
        <dbReference type="ChEBI" id="CHEBI:29105"/>
        <note>catalytic</note>
    </ligand>
</feature>
<dbReference type="PANTHER" id="PTHR10127">
    <property type="entry name" value="DISCOIDIN, CUB, EGF, LAMININ , AND ZINC METALLOPROTEASE DOMAIN CONTAINING"/>
    <property type="match status" value="1"/>
</dbReference>
<name>A0A4Y2IK18_ARAVE</name>
<keyword evidence="3 4" id="KW-0378">Hydrolase</keyword>
<dbReference type="SUPFAM" id="SSF55486">
    <property type="entry name" value="Metalloproteases ('zincins'), catalytic domain"/>
    <property type="match status" value="1"/>
</dbReference>
<comment type="cofactor">
    <cofactor evidence="3 4">
        <name>Zn(2+)</name>
        <dbReference type="ChEBI" id="CHEBI:29105"/>
    </cofactor>
    <text evidence="3 4">Binds 1 zinc ion per subunit.</text>
</comment>
<keyword evidence="3 4" id="KW-0862">Zinc</keyword>
<evidence type="ECO:0000256" key="1">
    <source>
        <dbReference type="ARBA" id="ARBA00011245"/>
    </source>
</evidence>
<feature type="binding site" evidence="3">
    <location>
        <position position="106"/>
    </location>
    <ligand>
        <name>Zn(2+)</name>
        <dbReference type="ChEBI" id="CHEBI:29105"/>
        <note>catalytic</note>
    </ligand>
</feature>
<dbReference type="PANTHER" id="PTHR10127:SF850">
    <property type="entry name" value="METALLOENDOPEPTIDASE"/>
    <property type="match status" value="1"/>
</dbReference>
<organism evidence="6 7">
    <name type="scientific">Araneus ventricosus</name>
    <name type="common">Orbweaver spider</name>
    <name type="synonym">Epeira ventricosa</name>
    <dbReference type="NCBI Taxonomy" id="182803"/>
    <lineage>
        <taxon>Eukaryota</taxon>
        <taxon>Metazoa</taxon>
        <taxon>Ecdysozoa</taxon>
        <taxon>Arthropoda</taxon>
        <taxon>Chelicerata</taxon>
        <taxon>Arachnida</taxon>
        <taxon>Araneae</taxon>
        <taxon>Araneomorphae</taxon>
        <taxon>Entelegynae</taxon>
        <taxon>Araneoidea</taxon>
        <taxon>Araneidae</taxon>
        <taxon>Araneus</taxon>
    </lineage>
</organism>
<comment type="subunit">
    <text evidence="1">Monomer.</text>
</comment>